<keyword evidence="1" id="KW-0597">Phosphoprotein</keyword>
<dbReference type="Pfam" id="PF00069">
    <property type="entry name" value="Pkinase"/>
    <property type="match status" value="1"/>
</dbReference>
<keyword evidence="11" id="KW-1185">Reference proteome</keyword>
<dbReference type="GeneID" id="101739744"/>
<proteinExistence type="predicted"/>
<feature type="domain" description="Protein kinase" evidence="9">
    <location>
        <begin position="86"/>
        <end position="368"/>
    </location>
</feature>
<evidence type="ECO:0000256" key="3">
    <source>
        <dbReference type="ARBA" id="ARBA00022840"/>
    </source>
</evidence>
<evidence type="ECO:0000259" key="9">
    <source>
        <dbReference type="PROSITE" id="PS50011"/>
    </source>
</evidence>
<feature type="region of interest" description="Disordered" evidence="8">
    <location>
        <begin position="1819"/>
        <end position="1852"/>
    </location>
</feature>
<evidence type="ECO:0000313" key="10">
    <source>
        <dbReference type="EnsemblMetazoa" id="XP_037872375.1"/>
    </source>
</evidence>
<dbReference type="KEGG" id="bmor:101739744"/>
<dbReference type="Gene3D" id="1.10.510.10">
    <property type="entry name" value="Transferase(Phosphotransferase) domain 1"/>
    <property type="match status" value="1"/>
</dbReference>
<dbReference type="GO" id="GO:0005524">
    <property type="term" value="F:ATP binding"/>
    <property type="evidence" value="ECO:0007669"/>
    <property type="project" value="UniProtKB-UniRule"/>
</dbReference>
<accession>A0A8R2QZ30</accession>
<dbReference type="InterPro" id="IPR001180">
    <property type="entry name" value="CNH_dom"/>
</dbReference>
<dbReference type="GO" id="GO:0005856">
    <property type="term" value="C:cytoskeleton"/>
    <property type="evidence" value="ECO:0007669"/>
    <property type="project" value="TreeGrafter"/>
</dbReference>
<reference evidence="10" key="2">
    <citation type="submission" date="2022-06" db="UniProtKB">
        <authorList>
            <consortium name="EnsemblMetazoa"/>
        </authorList>
    </citation>
    <scope>IDENTIFICATION</scope>
    <source>
        <strain evidence="10">p50T (Dazao)</strain>
    </source>
</reference>
<feature type="compositionally biased region" description="Basic and acidic residues" evidence="8">
    <location>
        <begin position="1839"/>
        <end position="1851"/>
    </location>
</feature>
<evidence type="ECO:0000256" key="2">
    <source>
        <dbReference type="ARBA" id="ARBA00022741"/>
    </source>
</evidence>
<dbReference type="Gene3D" id="3.30.200.20">
    <property type="entry name" value="Phosphorylase Kinase, domain 1"/>
    <property type="match status" value="1"/>
</dbReference>
<dbReference type="PANTHER" id="PTHR22988">
    <property type="entry name" value="MYOTONIC DYSTROPHY S/T KINASE-RELATED"/>
    <property type="match status" value="1"/>
</dbReference>
<feature type="region of interest" description="Disordered" evidence="8">
    <location>
        <begin position="1276"/>
        <end position="1308"/>
    </location>
</feature>
<feature type="compositionally biased region" description="Basic and acidic residues" evidence="8">
    <location>
        <begin position="818"/>
        <end position="844"/>
    </location>
</feature>
<feature type="coiled-coil region" evidence="7">
    <location>
        <begin position="477"/>
        <end position="593"/>
    </location>
</feature>
<feature type="region of interest" description="Disordered" evidence="8">
    <location>
        <begin position="817"/>
        <end position="846"/>
    </location>
</feature>
<evidence type="ECO:0000313" key="11">
    <source>
        <dbReference type="Proteomes" id="UP000005204"/>
    </source>
</evidence>
<dbReference type="GO" id="GO:0004674">
    <property type="term" value="F:protein serine/threonine kinase activity"/>
    <property type="evidence" value="ECO:0007669"/>
    <property type="project" value="UniProtKB-EC"/>
</dbReference>
<organism evidence="10 11">
    <name type="scientific">Bombyx mori</name>
    <name type="common">Silk moth</name>
    <dbReference type="NCBI Taxonomy" id="7091"/>
    <lineage>
        <taxon>Eukaryota</taxon>
        <taxon>Metazoa</taxon>
        <taxon>Ecdysozoa</taxon>
        <taxon>Arthropoda</taxon>
        <taxon>Hexapoda</taxon>
        <taxon>Insecta</taxon>
        <taxon>Pterygota</taxon>
        <taxon>Neoptera</taxon>
        <taxon>Endopterygota</taxon>
        <taxon>Lepidoptera</taxon>
        <taxon>Glossata</taxon>
        <taxon>Ditrysia</taxon>
        <taxon>Bombycoidea</taxon>
        <taxon>Bombycidae</taxon>
        <taxon>Bombycinae</taxon>
        <taxon>Bombyx</taxon>
    </lineage>
</organism>
<dbReference type="SMART" id="SM00220">
    <property type="entry name" value="S_TKc"/>
    <property type="match status" value="1"/>
</dbReference>
<name>A0A8R2QZ30_BOMMO</name>
<feature type="region of interest" description="Disordered" evidence="8">
    <location>
        <begin position="395"/>
        <end position="414"/>
    </location>
</feature>
<dbReference type="InterPro" id="IPR000719">
    <property type="entry name" value="Prot_kinase_dom"/>
</dbReference>
<dbReference type="GO" id="GO:0031032">
    <property type="term" value="P:actomyosin structure organization"/>
    <property type="evidence" value="ECO:0007669"/>
    <property type="project" value="TreeGrafter"/>
</dbReference>
<dbReference type="GO" id="GO:0005737">
    <property type="term" value="C:cytoplasm"/>
    <property type="evidence" value="ECO:0007669"/>
    <property type="project" value="TreeGrafter"/>
</dbReference>
<dbReference type="Pfam" id="PF00780">
    <property type="entry name" value="CNH"/>
    <property type="match status" value="1"/>
</dbReference>
<dbReference type="InterPro" id="IPR050839">
    <property type="entry name" value="Rho-assoc_Ser/Thr_Kinase"/>
</dbReference>
<dbReference type="InterPro" id="IPR008271">
    <property type="entry name" value="Ser/Thr_kinase_AS"/>
</dbReference>
<dbReference type="Gene3D" id="1.10.287.1490">
    <property type="match status" value="1"/>
</dbReference>
<keyword evidence="2 6" id="KW-0547">Nucleotide-binding</keyword>
<comment type="catalytic activity">
    <reaction evidence="4">
        <text>L-threonyl-[protein] + ATP = O-phospho-L-threonyl-[protein] + ADP + H(+)</text>
        <dbReference type="Rhea" id="RHEA:46608"/>
        <dbReference type="Rhea" id="RHEA-COMP:11060"/>
        <dbReference type="Rhea" id="RHEA-COMP:11605"/>
        <dbReference type="ChEBI" id="CHEBI:15378"/>
        <dbReference type="ChEBI" id="CHEBI:30013"/>
        <dbReference type="ChEBI" id="CHEBI:30616"/>
        <dbReference type="ChEBI" id="CHEBI:61977"/>
        <dbReference type="ChEBI" id="CHEBI:456216"/>
        <dbReference type="EC" id="2.7.11.1"/>
    </reaction>
</comment>
<dbReference type="PROSITE" id="PS00107">
    <property type="entry name" value="PROTEIN_KINASE_ATP"/>
    <property type="match status" value="1"/>
</dbReference>
<feature type="binding site" evidence="6">
    <location>
        <position position="115"/>
    </location>
    <ligand>
        <name>ATP</name>
        <dbReference type="ChEBI" id="CHEBI:30616"/>
    </ligand>
</feature>
<feature type="compositionally biased region" description="Low complexity" evidence="8">
    <location>
        <begin position="1290"/>
        <end position="1299"/>
    </location>
</feature>
<evidence type="ECO:0000256" key="8">
    <source>
        <dbReference type="SAM" id="MobiDB-lite"/>
    </source>
</evidence>
<dbReference type="EnsemblMetazoa" id="XM_038016447.1">
    <property type="protein sequence ID" value="XP_037872375.1"/>
    <property type="gene ID" value="LOC101739744"/>
</dbReference>
<evidence type="ECO:0000256" key="1">
    <source>
        <dbReference type="ARBA" id="ARBA00022553"/>
    </source>
</evidence>
<dbReference type="SUPFAM" id="SSF56112">
    <property type="entry name" value="Protein kinase-like (PK-like)"/>
    <property type="match status" value="1"/>
</dbReference>
<evidence type="ECO:0000256" key="6">
    <source>
        <dbReference type="PROSITE-ProRule" id="PRU10141"/>
    </source>
</evidence>
<evidence type="ECO:0000256" key="5">
    <source>
        <dbReference type="ARBA" id="ARBA00048679"/>
    </source>
</evidence>
<feature type="coiled-coil region" evidence="7">
    <location>
        <begin position="669"/>
        <end position="812"/>
    </location>
</feature>
<dbReference type="Proteomes" id="UP000005204">
    <property type="component" value="Unassembled WGS sequence"/>
</dbReference>
<dbReference type="InterPro" id="IPR017441">
    <property type="entry name" value="Protein_kinase_ATP_BS"/>
</dbReference>
<keyword evidence="3 6" id="KW-0067">ATP-binding</keyword>
<dbReference type="PANTHER" id="PTHR22988:SF71">
    <property type="entry name" value="CITRON RHO-INTERACTING KINASE"/>
    <property type="match status" value="1"/>
</dbReference>
<reference evidence="11" key="1">
    <citation type="journal article" date="2008" name="Insect Biochem. Mol. Biol.">
        <title>The genome of a lepidopteran model insect, the silkworm Bombyx mori.</title>
        <authorList>
            <consortium name="International Silkworm Genome Consortium"/>
        </authorList>
    </citation>
    <scope>NUCLEOTIDE SEQUENCE [LARGE SCALE GENOMIC DNA]</scope>
    <source>
        <strain evidence="11">p50T</strain>
    </source>
</reference>
<evidence type="ECO:0000256" key="7">
    <source>
        <dbReference type="SAM" id="Coils"/>
    </source>
</evidence>
<dbReference type="SUPFAM" id="SSF57997">
    <property type="entry name" value="Tropomyosin"/>
    <property type="match status" value="1"/>
</dbReference>
<comment type="catalytic activity">
    <reaction evidence="5">
        <text>L-seryl-[protein] + ATP = O-phospho-L-seryl-[protein] + ADP + H(+)</text>
        <dbReference type="Rhea" id="RHEA:17989"/>
        <dbReference type="Rhea" id="RHEA-COMP:9863"/>
        <dbReference type="Rhea" id="RHEA-COMP:11604"/>
        <dbReference type="ChEBI" id="CHEBI:15378"/>
        <dbReference type="ChEBI" id="CHEBI:29999"/>
        <dbReference type="ChEBI" id="CHEBI:30616"/>
        <dbReference type="ChEBI" id="CHEBI:83421"/>
        <dbReference type="ChEBI" id="CHEBI:456216"/>
        <dbReference type="EC" id="2.7.11.1"/>
    </reaction>
</comment>
<keyword evidence="7" id="KW-0175">Coiled coil</keyword>
<protein>
    <recommendedName>
        <fullName evidence="9">Protein kinase domain-containing protein</fullName>
    </recommendedName>
</protein>
<dbReference type="PROSITE" id="PS50011">
    <property type="entry name" value="PROTEIN_KINASE_DOM"/>
    <property type="match status" value="1"/>
</dbReference>
<dbReference type="PROSITE" id="PS00108">
    <property type="entry name" value="PROTEIN_KINASE_ST"/>
    <property type="match status" value="1"/>
</dbReference>
<sequence length="1865" mass="207304">MEPSKEAIAVRIARLNRQILGKATSGVSRSKKTVDREALLDALTVLYDECNDDPIKKTDELVRAFVDKYRSTLAELRRTRVCISDFEVVQTIGRGYFGEVNMVREKQSGDVYALKTLRKEQSRKRAIACTEDERDVLASTTSPWIPRLQYAFQDSNNLYLVMELCSGGDLAGLMSRRNHPLSERDAAFYIAEVAHALKALHGMGYIHRDVKPHNIFIDRCGHVKLGDFGSCLRLSGGGGASAAVVAGTADYVAPELLAAADCAARHTVCLQYCRGIHDQPITACDYWSLGVVAFELVTLRRPFSSDDEDSVMDVLNNIQKYEREDGAPPFAPLPSGPSAEWRALVGGLLRVSVSRRYNYLDTLQHPALAHLPVHNVRDQVPPWVPCVRGAEDASFFHPPERRAPSPSATPFRSRPPFAGQLPFVGYSYVAIDVNDDSTGGFNASHDCTAIDLATFKSAEKLAIMRGKEIASLQTKLAAAEAGALAAAERARRELEADAERLRLRLQADITALSLQNRRLERQVEVEKEERMVLQRTNQELSSGIAERTGAELRGAKTEIASLVSERDELKQNVRELETRVVELQGECARALASAETQRLQHQHYKNIRQHVQELRHRRLTEINVKAIDSVAKERAIRRQTLSGGEAESREAAARLAAAEAATAREQRAKELLEKHLSSIQEENRCLQAELDETRKELAAVKATLGEKQRMKEATSDELKDVQQQLAQERLRVSTLVAQVQELERGIEEAVKRETALEEQSARTESRLNERLAEANARATNTLQEDARHREKVNTLEQLVRQLEREVTALESRTCMRCSARDDARRDADDEAARRADGADAHSDTESLADAAHAQLALLKEQLERAEKQLQTKAEEIATLRQEARAANLARWRKEREFNELSVDAKSTARDLKRVEERLSNAIEARKTAERKCADLQTEIASVKPKYEQASKDLDRLKQQLEKLQKTHEIAQVEVDRSRNDIRKLKSELQYSEKRRLHAEEQEELSSRERAQLRDELHELRHRNTELFENNKALQEACSVLEEQLTDLEKLTDIHELKNKDLENELQRARSELDSCRTRLCEVEKQAAERGAAATLAGTLHEEAQEQAKHARDQLQMLRERLDNREEQVVALEGRVAELESARLGADSTLQGAARRLRDLHEECAALRTRAHQHHAHALQLQAALADAQEELAAAREAAEAATAWWRTRETKADATLRQQAKLIDFLQAKVEEANRKKCSLSNKLFGRSGRRSAASPPLRRANRELREEVERLRAKLASSASDVNCPPTPKTSNSKTKSSVNGLKKYIDTPDGVEDNSVEIVWSDGGRDTMAARWSDGALRLAGGGRELRATLLSPDAKNLPQTEINRAFTVKLENSVRGSEATVVCSTITDRTEWISKLQAIPAPTPGYMPTVLARLETKPFSALYFAPDVVAIGCSEGLRSLRGCVQVAGAGRVAALQLCGGRAVLLRRGAVLHAARPALLSALRRAASLRPALPVTELTLPDAGTPHIIKCLAKDVTSGPCAAVACGKRVFLLRFDGPSSEFKVCRSLSVDRAPLSLLLTDDTLYIAAERPLKVNLPSGPLEPFAAEDSSIAAAAKNGSPPRAILLIRQNPVEILLCYAECGVFVDDNGRRTRNEDPKWSLAVHEWEFVTPFLYVVGEEKVTIIYINDEAYKAPPCTCDTDSLTSSASECYSPQIFNLKLLEPTLLGTTQSGIILRTRDEDGYKVSLLDGMAAFRSIGASVESLDTVSAKGSSTDLAQSMSDLSPQDVSQESVEAHTGFLADIRMRARQLREKQRKDKSPDDVIKQILTTEVGLKRLSKGRKSPVSTSEFDSDSTESEEKTTESSKHTADICAEMFTRQVRFQ</sequence>
<dbReference type="RefSeq" id="XP_037872375.1">
    <property type="nucleotide sequence ID" value="XM_038016447.2"/>
</dbReference>
<evidence type="ECO:0000256" key="4">
    <source>
        <dbReference type="ARBA" id="ARBA00047899"/>
    </source>
</evidence>
<dbReference type="InterPro" id="IPR011009">
    <property type="entry name" value="Kinase-like_dom_sf"/>
</dbReference>